<gene>
    <name evidence="7" type="ORF">H696_02160</name>
</gene>
<dbReference type="GO" id="GO:0007129">
    <property type="term" value="P:homologous chromosome pairing at meiosis"/>
    <property type="evidence" value="ECO:0007669"/>
    <property type="project" value="TreeGrafter"/>
</dbReference>
<evidence type="ECO:0000256" key="2">
    <source>
        <dbReference type="ARBA" id="ARBA00022499"/>
    </source>
</evidence>
<evidence type="ECO:0000256" key="1">
    <source>
        <dbReference type="ARBA" id="ARBA00004123"/>
    </source>
</evidence>
<dbReference type="OrthoDB" id="27031at2759"/>
<name>A0A058ZA79_FONAL</name>
<dbReference type="PANTHER" id="PTHR32086:SF0">
    <property type="entry name" value="FANCONI ANEMIA GROUP D2 PROTEIN"/>
    <property type="match status" value="1"/>
</dbReference>
<evidence type="ECO:0000256" key="3">
    <source>
        <dbReference type="ARBA" id="ARBA00022843"/>
    </source>
</evidence>
<feature type="region of interest" description="Disordered" evidence="6">
    <location>
        <begin position="1409"/>
        <end position="1428"/>
    </location>
</feature>
<evidence type="ECO:0000313" key="8">
    <source>
        <dbReference type="Proteomes" id="UP000030693"/>
    </source>
</evidence>
<feature type="region of interest" description="Disordered" evidence="6">
    <location>
        <begin position="1570"/>
        <end position="1597"/>
    </location>
</feature>
<sequence length="2224" mass="232759">MSEGSLPASPPLGEYFRHLLRECRIFLAEQVPACGPAAGAGKPVVRDVCRYPPGTQPDMRTIVMSLLTLLRSPGPALVGPLSAVSSEAMDQCVGRIFDQGSIAALGAGYKALLSGPGGGGGGGSGHGDTSDLSWWDRLAGDRLAYGALAAACGFAQYSCGLVFRQNPHPGGKALRRSDLSRLWCGLSSIVLEPQADAPSVELGFSTLDLLLTLTAQQAHSRASTPTPEPSDPGGFPYALAQGTALAAMLRALLVPLEQGAARLEALLEQSAHTDGDPAAGADGRFVTGMADTGILLASGLGDFLHRSDHLLPGAVVLLCADLLPAGPVPGGGSPFGRVLRAVAGILRPLLDRMPGLEEPALTGGQHMLVGQFALRLGDLLQRLVLLIPRFSFLRAETPAADDAVHRSLALDLFDIHELLFPRSAWAPGSEGLPSAMGATVVADRPLAIGLGQLQIALLRALGHAVARAGSSAPSPGLEAHRDILSTAHFLGFLRRRLDTLAPGTWPGVTETLLAGAGRVAAAWLAGGPHSDLLADRCLSSPLSMLVAPGPGGDQLRGIPLAGAALQALHTMLRQVSPESELSQSVAVVRQVAGHAARVAGARLLALGVGLVASDTGGGMDGGGPDVAARALSGELGSPALSPDLHLSLQDTLMTLFTNEPHVGFHWLRSAFDDSAGPSPLDLVLLIRLAAGVMDAGPSRRGSTRVGLHGTAFSLAHPGNSSAHAPALTVFGTGLLEAPQPADRLAALACLLLLMLTLHGRLRADLLARTLALFSTRPDLLHAFTIFPTGLAHFTLEAARMPAFRLPGLANMDPIMPEGFTGAAVGLAGRWAALLFCLLPVAQRVAGQWATPGSDVGLADPGLSPADVQHLQRQVVGSLADLLASREEVRILLGACALAWICHPRGLHPELPEHLGPAGLDPLVPVLQGTVLSLATGTPPGIAETTSRGLFAVLAHLATRLSLRGPEFRPRSRSRSKSFLLSTFHRYLAALAEDDGAVLGGPSHSRTFSPALLARHRLFMSGIFAAVGELGRLMQDPDLTTLSESFRQTLSRHGRGLFCLLSDMARLSQAHHGHFLRELTRFLRTVQQFQGSQGPGSRPELPICPGGLLAPWRAVDESLLSFILKDVIVQFQSRYLVSPSELASRVSLLEAPAAGGGRHVPAARPLSPPVSVELHVASPNTNTPLPPAVCVDIYPSVASSLGGDHGSESLASLSLVGSAHTSASPVGGGPSLVAAIHRCLLLSAQGKPRRLRLSTLGSHFLLYRYCSSFSLGPGAGPAFATGASNEPLLAVIDPIILSPIALFDVEAIGELAPSPAVILSLFYAINWLRHLLNAFTPWLAVLFRAQLEHCDPDLQALQGLQFLPGGGAVHHAHREGLRTLRSVLYCRAGQLIHLETCLLTLVNASLKATPGTGGGGGGGGGGARRRARPAAGLTVPPGALAAHLSAAILLSDEGALSEEAIIDLLSTEPPARLVSLFVRRFTPLKASAASLIAQRSQLRSLMTAEMDSSLSSEIRFCSHFLTSSTVGLFDSLASMTGMKTATSTHFNGLITALAGTGLVWSSAYLQAPGAPAPSADSAPAQPLADDASPDATATATADGLPESEEAHIDAPLESVSSSWPPAHWISVLLLQGGLSHIWLYSLCALFRLDRALRMSADMNDVIADLMDSAGTGLRVLERVATSLVQLGRTPKSDLAPLASVTRHSPSGFLHLLRQTFLQTARKVSIFFLRLVEAPPASGHCDLETILQALLFSPCLADVEHRQPLQLLRAALAISRLFSICPAAAGPAALAAPRPSPASDVGPLHLISDFAGRLLAGVPNLATMNTSELELVLRAHLLLSPAAFSHVVIPFCRQILPEYQQALERLPAGAEDLAEALERPLLSGWSSLSPDVSQSADGETAAAMDDTHSWLSSITLQTFVQYHRLCFEALVANVTHLSPSLLDRRHDSAAVVLSRLELLLGTFTGLVGAIRAADDAVLAAPFSGVLVTCLRLGRSFVGAWMRHVMPCFDRIFGMSHSHRQAVLALLAALQKSTRVLQSACSLVKSSSSREAVAAAAAAAGATSTDAGGRARKRQARSASAGTTARARDAAASHGTPTLPPTALRLVAPLRRDLETLLFRVRQMLERNDASAAYWIGHLKHRALDGEVVSSQVIPTDVWAASETGISVQALRPPTEAHAELSGSDSQATEPEEMSDEDQPAGDLGLDFLHAGIAGPSDEDDDGYGRL</sequence>
<feature type="compositionally biased region" description="Acidic residues" evidence="6">
    <location>
        <begin position="2187"/>
        <end position="2197"/>
    </location>
</feature>
<dbReference type="EMBL" id="KB932203">
    <property type="protein sequence ID" value="KCV71209.1"/>
    <property type="molecule type" value="Genomic_DNA"/>
</dbReference>
<keyword evidence="4" id="KW-0539">Nucleus</keyword>
<dbReference type="STRING" id="691883.A0A058ZA79"/>
<dbReference type="GO" id="GO:0036297">
    <property type="term" value="P:interstrand cross-link repair"/>
    <property type="evidence" value="ECO:0007669"/>
    <property type="project" value="TreeGrafter"/>
</dbReference>
<organism evidence="7">
    <name type="scientific">Fonticula alba</name>
    <name type="common">Slime mold</name>
    <dbReference type="NCBI Taxonomy" id="691883"/>
    <lineage>
        <taxon>Eukaryota</taxon>
        <taxon>Rotosphaerida</taxon>
        <taxon>Fonticulaceae</taxon>
        <taxon>Fonticula</taxon>
    </lineage>
</organism>
<dbReference type="GO" id="GO:0005634">
    <property type="term" value="C:nucleus"/>
    <property type="evidence" value="ECO:0007669"/>
    <property type="project" value="UniProtKB-SubCell"/>
</dbReference>
<dbReference type="GO" id="GO:0070182">
    <property type="term" value="F:DNA polymerase binding"/>
    <property type="evidence" value="ECO:0007669"/>
    <property type="project" value="TreeGrafter"/>
</dbReference>
<dbReference type="GeneID" id="20526885"/>
<dbReference type="Pfam" id="PF14631">
    <property type="entry name" value="FancD2"/>
    <property type="match status" value="1"/>
</dbReference>
<keyword evidence="8" id="KW-1185">Reference proteome</keyword>
<evidence type="ECO:0000256" key="6">
    <source>
        <dbReference type="SAM" id="MobiDB-lite"/>
    </source>
</evidence>
<protein>
    <submittedName>
        <fullName evidence="7">Uncharacterized protein</fullName>
    </submittedName>
</protein>
<comment type="subcellular location">
    <subcellularLocation>
        <location evidence="1">Nucleus</location>
    </subcellularLocation>
</comment>
<comment type="similarity">
    <text evidence="5">Belongs to the Fanconi anemia protein FANCD2 family.</text>
</comment>
<feature type="compositionally biased region" description="Acidic residues" evidence="6">
    <location>
        <begin position="2214"/>
        <end position="2224"/>
    </location>
</feature>
<evidence type="ECO:0000256" key="5">
    <source>
        <dbReference type="ARBA" id="ARBA00093456"/>
    </source>
</evidence>
<feature type="region of interest" description="Disordered" evidence="6">
    <location>
        <begin position="2061"/>
        <end position="2098"/>
    </location>
</feature>
<feature type="compositionally biased region" description="Gly residues" evidence="6">
    <location>
        <begin position="1410"/>
        <end position="1421"/>
    </location>
</feature>
<feature type="region of interest" description="Disordered" evidence="6">
    <location>
        <begin position="2170"/>
        <end position="2224"/>
    </location>
</feature>
<dbReference type="RefSeq" id="XP_009494332.1">
    <property type="nucleotide sequence ID" value="XM_009496057.1"/>
</dbReference>
<dbReference type="PANTHER" id="PTHR32086">
    <property type="entry name" value="FANCONI ANEMIA GROUP D2 PROTEIN"/>
    <property type="match status" value="1"/>
</dbReference>
<accession>A0A058ZA79</accession>
<dbReference type="GO" id="GO:0031573">
    <property type="term" value="P:mitotic intra-S DNA damage checkpoint signaling"/>
    <property type="evidence" value="ECO:0007669"/>
    <property type="project" value="TreeGrafter"/>
</dbReference>
<dbReference type="GO" id="GO:1990918">
    <property type="term" value="P:double-strand break repair involved in meiotic recombination"/>
    <property type="evidence" value="ECO:0007669"/>
    <property type="project" value="TreeGrafter"/>
</dbReference>
<evidence type="ECO:0000313" key="7">
    <source>
        <dbReference type="EMBL" id="KCV71209.1"/>
    </source>
</evidence>
<dbReference type="eggNOG" id="KOG4712">
    <property type="taxonomic scope" value="Eukaryota"/>
</dbReference>
<reference evidence="7" key="1">
    <citation type="submission" date="2013-04" db="EMBL/GenBank/DDBJ databases">
        <title>The Genome Sequence of Fonticula alba ATCC 38817.</title>
        <authorList>
            <consortium name="The Broad Institute Genomics Platform"/>
            <person name="Russ C."/>
            <person name="Cuomo C."/>
            <person name="Burger G."/>
            <person name="Gray M.W."/>
            <person name="Holland P.W.H."/>
            <person name="King N."/>
            <person name="Lang F.B.F."/>
            <person name="Roger A.J."/>
            <person name="Ruiz-Trillo I."/>
            <person name="Brown M."/>
            <person name="Walker B."/>
            <person name="Young S."/>
            <person name="Zeng Q."/>
            <person name="Gargeya S."/>
            <person name="Fitzgerald M."/>
            <person name="Haas B."/>
            <person name="Abouelleil A."/>
            <person name="Allen A.W."/>
            <person name="Alvarado L."/>
            <person name="Arachchi H.M."/>
            <person name="Berlin A.M."/>
            <person name="Chapman S.B."/>
            <person name="Gainer-Dewar J."/>
            <person name="Goldberg J."/>
            <person name="Griggs A."/>
            <person name="Gujja S."/>
            <person name="Hansen M."/>
            <person name="Howarth C."/>
            <person name="Imamovic A."/>
            <person name="Ireland A."/>
            <person name="Larimer J."/>
            <person name="McCowan C."/>
            <person name="Murphy C."/>
            <person name="Pearson M."/>
            <person name="Poon T.W."/>
            <person name="Priest M."/>
            <person name="Roberts A."/>
            <person name="Saif S."/>
            <person name="Shea T."/>
            <person name="Sisk P."/>
            <person name="Sykes S."/>
            <person name="Wortman J."/>
            <person name="Nusbaum C."/>
            <person name="Birren B."/>
        </authorList>
    </citation>
    <scope>NUCLEOTIDE SEQUENCE [LARGE SCALE GENOMIC DNA]</scope>
    <source>
        <strain evidence="7">ATCC 38817</strain>
    </source>
</reference>
<keyword evidence="2" id="KW-1017">Isopeptide bond</keyword>
<dbReference type="GO" id="GO:0000793">
    <property type="term" value="C:condensed chromosome"/>
    <property type="evidence" value="ECO:0007669"/>
    <property type="project" value="TreeGrafter"/>
</dbReference>
<dbReference type="Proteomes" id="UP000030693">
    <property type="component" value="Unassembled WGS sequence"/>
</dbReference>
<keyword evidence="3" id="KW-0832">Ubl conjugation</keyword>
<dbReference type="InterPro" id="IPR029448">
    <property type="entry name" value="FANCD2"/>
</dbReference>
<proteinExistence type="inferred from homology"/>
<evidence type="ECO:0000256" key="4">
    <source>
        <dbReference type="ARBA" id="ARBA00023242"/>
    </source>
</evidence>